<name>A0A6H1ZNQ2_9ZZZZ</name>
<organism evidence="1">
    <name type="scientific">viral metagenome</name>
    <dbReference type="NCBI Taxonomy" id="1070528"/>
    <lineage>
        <taxon>unclassified sequences</taxon>
        <taxon>metagenomes</taxon>
        <taxon>organismal metagenomes</taxon>
    </lineage>
</organism>
<dbReference type="EMBL" id="MT144123">
    <property type="protein sequence ID" value="QJA49194.1"/>
    <property type="molecule type" value="Genomic_DNA"/>
</dbReference>
<gene>
    <name evidence="1" type="ORF">TM448A01254_0012</name>
    <name evidence="2" type="ORF">TM448B03739_0005</name>
</gene>
<evidence type="ECO:0000313" key="2">
    <source>
        <dbReference type="EMBL" id="QJI02858.1"/>
    </source>
</evidence>
<accession>A0A6H1ZNQ2</accession>
<dbReference type="SUPFAM" id="SSF56563">
    <property type="entry name" value="Major capsid protein gp5"/>
    <property type="match status" value="1"/>
</dbReference>
<dbReference type="EMBL" id="MT145037">
    <property type="protein sequence ID" value="QJI02858.1"/>
    <property type="molecule type" value="Genomic_DNA"/>
</dbReference>
<reference evidence="1" key="1">
    <citation type="submission" date="2020-03" db="EMBL/GenBank/DDBJ databases">
        <title>The deep terrestrial virosphere.</title>
        <authorList>
            <person name="Holmfeldt K."/>
            <person name="Nilsson E."/>
            <person name="Simone D."/>
            <person name="Lopez-Fernandez M."/>
            <person name="Wu X."/>
            <person name="de Brujin I."/>
            <person name="Lundin D."/>
            <person name="Andersson A."/>
            <person name="Bertilsson S."/>
            <person name="Dopson M."/>
        </authorList>
    </citation>
    <scope>NUCLEOTIDE SEQUENCE</scope>
    <source>
        <strain evidence="1">TM448A01254</strain>
        <strain evidence="2">TM448B03739</strain>
    </source>
</reference>
<proteinExistence type="predicted"/>
<evidence type="ECO:0000313" key="1">
    <source>
        <dbReference type="EMBL" id="QJA49194.1"/>
    </source>
</evidence>
<dbReference type="Pfam" id="PF25209">
    <property type="entry name" value="Phage_capsid_4"/>
    <property type="match status" value="1"/>
</dbReference>
<protein>
    <submittedName>
        <fullName evidence="1">Putative capsid protein</fullName>
    </submittedName>
</protein>
<dbReference type="AlphaFoldDB" id="A0A6H1ZNQ2"/>
<sequence>MNDGMYIKELLTRDAGTEGSLLIQKKIYDTLIAPPLRARIGRNRAAFVLGPSSIPGSSVDVNLTTSLTMKVNKIAEGGAVPIKVVDHTNINIKPAKYGCRPLVTKEMQEDGKWDLIMVNIGQAGLEMGYNEDKVIIADSLDSAASANAISTGGAMGYQDLGTAKKKLRENDFEPDTLFVGPKVLNDLENIDSFMEANKIGDSSNIRNGLTGKIRGMDVVLYSPNIAPSTTYTNIAYAIDSRNAFFVAEKRPLTIEKYDDVTHDLSGVVVTQRFAASYLRTLAMSKITTT</sequence>